<keyword evidence="4" id="KW-1185">Reference proteome</keyword>
<dbReference type="EMBL" id="QNRK01000062">
    <property type="protein sequence ID" value="RBP00959.1"/>
    <property type="molecule type" value="Genomic_DNA"/>
</dbReference>
<dbReference type="RefSeq" id="WP_113894060.1">
    <property type="nucleotide sequence ID" value="NZ_QNRK01000062.1"/>
</dbReference>
<evidence type="ECO:0000259" key="2">
    <source>
        <dbReference type="PROSITE" id="PS50943"/>
    </source>
</evidence>
<dbReference type="PANTHER" id="PTHR36924">
    <property type="entry name" value="ANTITOXIN HIGA-1"/>
    <property type="match status" value="1"/>
</dbReference>
<evidence type="ECO:0000313" key="3">
    <source>
        <dbReference type="EMBL" id="RBP00959.1"/>
    </source>
</evidence>
<dbReference type="Proteomes" id="UP000253529">
    <property type="component" value="Unassembled WGS sequence"/>
</dbReference>
<dbReference type="SMART" id="SM00530">
    <property type="entry name" value="HTH_XRE"/>
    <property type="match status" value="1"/>
</dbReference>
<feature type="domain" description="HTH cro/C1-type" evidence="2">
    <location>
        <begin position="12"/>
        <end position="66"/>
    </location>
</feature>
<dbReference type="PROSITE" id="PS50943">
    <property type="entry name" value="HTH_CROC1"/>
    <property type="match status" value="1"/>
</dbReference>
<organism evidence="3 4">
    <name type="scientific">Roseiarcus fermentans</name>
    <dbReference type="NCBI Taxonomy" id="1473586"/>
    <lineage>
        <taxon>Bacteria</taxon>
        <taxon>Pseudomonadati</taxon>
        <taxon>Pseudomonadota</taxon>
        <taxon>Alphaproteobacteria</taxon>
        <taxon>Hyphomicrobiales</taxon>
        <taxon>Roseiarcaceae</taxon>
        <taxon>Roseiarcus</taxon>
    </lineage>
</organism>
<evidence type="ECO:0000313" key="4">
    <source>
        <dbReference type="Proteomes" id="UP000253529"/>
    </source>
</evidence>
<accession>A0A366EHN9</accession>
<name>A0A366EHN9_9HYPH</name>
<dbReference type="OrthoDB" id="3174593at2"/>
<keyword evidence="1" id="KW-0238">DNA-binding</keyword>
<dbReference type="InterPro" id="IPR001387">
    <property type="entry name" value="Cro/C1-type_HTH"/>
</dbReference>
<reference evidence="3 4" key="1">
    <citation type="submission" date="2018-06" db="EMBL/GenBank/DDBJ databases">
        <title>Genomic Encyclopedia of Type Strains, Phase IV (KMG-IV): sequencing the most valuable type-strain genomes for metagenomic binning, comparative biology and taxonomic classification.</title>
        <authorList>
            <person name="Goeker M."/>
        </authorList>
    </citation>
    <scope>NUCLEOTIDE SEQUENCE [LARGE SCALE GENOMIC DNA]</scope>
    <source>
        <strain evidence="3 4">DSM 24875</strain>
    </source>
</reference>
<proteinExistence type="predicted"/>
<sequence length="94" mass="10717">MRMRTHPGEVLLEEYMKPLDLSANELARALDVPGNRISDIVRGRRDVSADTAIRLGRYFRVDPRFWINLQAAYDLSKAEAEHDYSGIVAREEAA</sequence>
<gene>
    <name evidence="3" type="ORF">DFR50_16214</name>
</gene>
<dbReference type="GO" id="GO:0003677">
    <property type="term" value="F:DNA binding"/>
    <property type="evidence" value="ECO:0007669"/>
    <property type="project" value="UniProtKB-KW"/>
</dbReference>
<dbReference type="CDD" id="cd00093">
    <property type="entry name" value="HTH_XRE"/>
    <property type="match status" value="1"/>
</dbReference>
<dbReference type="Pfam" id="PF01381">
    <property type="entry name" value="HTH_3"/>
    <property type="match status" value="1"/>
</dbReference>
<dbReference type="InterPro" id="IPR013430">
    <property type="entry name" value="Toxin_antidote_HigA"/>
</dbReference>
<dbReference type="PANTHER" id="PTHR36924:SF1">
    <property type="entry name" value="ANTITOXIN HIGA-1"/>
    <property type="match status" value="1"/>
</dbReference>
<evidence type="ECO:0000256" key="1">
    <source>
        <dbReference type="ARBA" id="ARBA00023125"/>
    </source>
</evidence>
<protein>
    <submittedName>
        <fullName evidence="3">XRE family plasmid maintenance system antidote protein</fullName>
    </submittedName>
</protein>
<dbReference type="AlphaFoldDB" id="A0A366EHN9"/>
<comment type="caution">
    <text evidence="3">The sequence shown here is derived from an EMBL/GenBank/DDBJ whole genome shotgun (WGS) entry which is preliminary data.</text>
</comment>
<dbReference type="SUPFAM" id="SSF47413">
    <property type="entry name" value="lambda repressor-like DNA-binding domains"/>
    <property type="match status" value="1"/>
</dbReference>
<dbReference type="InterPro" id="IPR010982">
    <property type="entry name" value="Lambda_DNA-bd_dom_sf"/>
</dbReference>
<dbReference type="NCBIfam" id="TIGR02607">
    <property type="entry name" value="antidote_HigA"/>
    <property type="match status" value="1"/>
</dbReference>
<dbReference type="Gene3D" id="1.10.260.40">
    <property type="entry name" value="lambda repressor-like DNA-binding domains"/>
    <property type="match status" value="1"/>
</dbReference>